<dbReference type="Pfam" id="PF01145">
    <property type="entry name" value="Band_7"/>
    <property type="match status" value="1"/>
</dbReference>
<keyword evidence="4" id="KW-1185">Reference proteome</keyword>
<dbReference type="SUPFAM" id="SSF117892">
    <property type="entry name" value="Band 7/SPFH domain"/>
    <property type="match status" value="1"/>
</dbReference>
<proteinExistence type="predicted"/>
<feature type="transmembrane region" description="Helical" evidence="1">
    <location>
        <begin position="12"/>
        <end position="31"/>
    </location>
</feature>
<dbReference type="RefSeq" id="WP_344448957.1">
    <property type="nucleotide sequence ID" value="NZ_BAAATZ010000003.1"/>
</dbReference>
<evidence type="ECO:0000313" key="3">
    <source>
        <dbReference type="EMBL" id="GAA2720968.1"/>
    </source>
</evidence>
<dbReference type="InterPro" id="IPR036013">
    <property type="entry name" value="Band_7/SPFH_dom_sf"/>
</dbReference>
<reference evidence="3 4" key="1">
    <citation type="journal article" date="2019" name="Int. J. Syst. Evol. Microbiol.">
        <title>The Global Catalogue of Microorganisms (GCM) 10K type strain sequencing project: providing services to taxonomists for standard genome sequencing and annotation.</title>
        <authorList>
            <consortium name="The Broad Institute Genomics Platform"/>
            <consortium name="The Broad Institute Genome Sequencing Center for Infectious Disease"/>
            <person name="Wu L."/>
            <person name="Ma J."/>
        </authorList>
    </citation>
    <scope>NUCLEOTIDE SEQUENCE [LARGE SCALE GENOMIC DNA]</scope>
    <source>
        <strain evidence="3 4">JCM 8201</strain>
    </source>
</reference>
<protein>
    <recommendedName>
        <fullName evidence="2">Band 7 domain-containing protein</fullName>
    </recommendedName>
</protein>
<name>A0ABN3U035_9ACTN</name>
<organism evidence="3 4">
    <name type="scientific">Actinocorallia aurantiaca</name>
    <dbReference type="NCBI Taxonomy" id="46204"/>
    <lineage>
        <taxon>Bacteria</taxon>
        <taxon>Bacillati</taxon>
        <taxon>Actinomycetota</taxon>
        <taxon>Actinomycetes</taxon>
        <taxon>Streptosporangiales</taxon>
        <taxon>Thermomonosporaceae</taxon>
        <taxon>Actinocorallia</taxon>
    </lineage>
</organism>
<evidence type="ECO:0000313" key="4">
    <source>
        <dbReference type="Proteomes" id="UP001501842"/>
    </source>
</evidence>
<dbReference type="Proteomes" id="UP001501842">
    <property type="component" value="Unassembled WGS sequence"/>
</dbReference>
<dbReference type="InterPro" id="IPR001107">
    <property type="entry name" value="Band_7"/>
</dbReference>
<feature type="domain" description="Band 7" evidence="2">
    <location>
        <begin position="30"/>
        <end position="106"/>
    </location>
</feature>
<evidence type="ECO:0000256" key="1">
    <source>
        <dbReference type="SAM" id="Phobius"/>
    </source>
</evidence>
<keyword evidence="1" id="KW-0472">Membrane</keyword>
<accession>A0ABN3U035</accession>
<sequence>MSDEPDYLTGSLVAGALLALLALVAAVWRVGPEERLVVRRSGRIRAVTGPGLRLIIPLLDRATRVSVRPLQADLWCRTGSRDDVFALAQGRVTFTVSDPRRYASDPDAALARACRAAEQVLCGHIASRELGDLSWPGGQSRTLAARVPETAGLTAVDLELLDLEIPLRHQPVRSPVPDPDPEEASWN</sequence>
<evidence type="ECO:0000259" key="2">
    <source>
        <dbReference type="Pfam" id="PF01145"/>
    </source>
</evidence>
<dbReference type="EMBL" id="BAAATZ010000003">
    <property type="protein sequence ID" value="GAA2720968.1"/>
    <property type="molecule type" value="Genomic_DNA"/>
</dbReference>
<keyword evidence="1" id="KW-0812">Transmembrane</keyword>
<gene>
    <name evidence="3" type="ORF">GCM10010439_10110</name>
</gene>
<keyword evidence="1" id="KW-1133">Transmembrane helix</keyword>
<comment type="caution">
    <text evidence="3">The sequence shown here is derived from an EMBL/GenBank/DDBJ whole genome shotgun (WGS) entry which is preliminary data.</text>
</comment>